<dbReference type="InterPro" id="IPR016024">
    <property type="entry name" value="ARM-type_fold"/>
</dbReference>
<feature type="domain" description="W2" evidence="10">
    <location>
        <begin position="553"/>
        <end position="724"/>
    </location>
</feature>
<protein>
    <recommendedName>
        <fullName evidence="6">Translation initiation factor eIF2B subunit epsilon</fullName>
    </recommendedName>
    <alternativeName>
        <fullName evidence="7">eIF2B GDP-GTP exchange factor subunit epsilon</fullName>
    </alternativeName>
</protein>
<comment type="similarity">
    <text evidence="2">Belongs to the eIF-2B gamma/epsilon subunits family.</text>
</comment>
<organism evidence="11 12">
    <name type="scientific">Cicer arietinum</name>
    <name type="common">Chickpea</name>
    <name type="synonym">Garbanzo</name>
    <dbReference type="NCBI Taxonomy" id="3827"/>
    <lineage>
        <taxon>Eukaryota</taxon>
        <taxon>Viridiplantae</taxon>
        <taxon>Streptophyta</taxon>
        <taxon>Embryophyta</taxon>
        <taxon>Tracheophyta</taxon>
        <taxon>Spermatophyta</taxon>
        <taxon>Magnoliopsida</taxon>
        <taxon>eudicotyledons</taxon>
        <taxon>Gunneridae</taxon>
        <taxon>Pentapetalae</taxon>
        <taxon>rosids</taxon>
        <taxon>fabids</taxon>
        <taxon>Fabales</taxon>
        <taxon>Fabaceae</taxon>
        <taxon>Papilionoideae</taxon>
        <taxon>50 kb inversion clade</taxon>
        <taxon>NPAAA clade</taxon>
        <taxon>Hologalegina</taxon>
        <taxon>IRL clade</taxon>
        <taxon>Cicereae</taxon>
        <taxon>Cicer</taxon>
    </lineage>
</organism>
<dbReference type="STRING" id="3827.A0A1S2Y4A1"/>
<keyword evidence="11" id="KW-1185">Reference proteome</keyword>
<dbReference type="InterPro" id="IPR029044">
    <property type="entry name" value="Nucleotide-diphossugar_trans"/>
</dbReference>
<dbReference type="GO" id="GO:0031369">
    <property type="term" value="F:translation initiation factor binding"/>
    <property type="evidence" value="ECO:0007669"/>
    <property type="project" value="InterPro"/>
</dbReference>
<evidence type="ECO:0000313" key="12">
    <source>
        <dbReference type="RefSeq" id="XP_004498583.1"/>
    </source>
</evidence>
<comment type="subcellular location">
    <subcellularLocation>
        <location evidence="1">Cytoplasm</location>
        <location evidence="1">Cytosol</location>
    </subcellularLocation>
</comment>
<evidence type="ECO:0000256" key="1">
    <source>
        <dbReference type="ARBA" id="ARBA00004514"/>
    </source>
</evidence>
<dbReference type="CDD" id="cd04197">
    <property type="entry name" value="eIF-2B_epsilon_N"/>
    <property type="match status" value="1"/>
</dbReference>
<evidence type="ECO:0000256" key="9">
    <source>
        <dbReference type="SAM" id="MobiDB-lite"/>
    </source>
</evidence>
<dbReference type="PANTHER" id="PTHR45887">
    <property type="entry name" value="TRANSLATION INITIATION FACTOR EIF-2B SUBUNIT EPSILON"/>
    <property type="match status" value="1"/>
</dbReference>
<keyword evidence="4 12" id="KW-0396">Initiation factor</keyword>
<dbReference type="InterPro" id="IPR051956">
    <property type="entry name" value="eIF2B_epsilon"/>
</dbReference>
<proteinExistence type="inferred from homology"/>
<evidence type="ECO:0000256" key="6">
    <source>
        <dbReference type="ARBA" id="ARBA00044144"/>
    </source>
</evidence>
<keyword evidence="5" id="KW-0648">Protein biosynthesis</keyword>
<dbReference type="Proteomes" id="UP000087171">
    <property type="component" value="Chromosome Ca4"/>
</dbReference>
<dbReference type="InterPro" id="IPR035543">
    <property type="entry name" value="eIF-2B_epsilon_N"/>
</dbReference>
<dbReference type="GO" id="GO:0003743">
    <property type="term" value="F:translation initiation factor activity"/>
    <property type="evidence" value="ECO:0007669"/>
    <property type="project" value="UniProtKB-KW"/>
</dbReference>
<evidence type="ECO:0000313" key="11">
    <source>
        <dbReference type="Proteomes" id="UP000087171"/>
    </source>
</evidence>
<evidence type="ECO:0000256" key="4">
    <source>
        <dbReference type="ARBA" id="ARBA00022540"/>
    </source>
</evidence>
<dbReference type="InterPro" id="IPR003307">
    <property type="entry name" value="W2_domain"/>
</dbReference>
<keyword evidence="3" id="KW-0963">Cytoplasm</keyword>
<comment type="subunit">
    <text evidence="8">Component of the translation initiation factor 2B (eIF2B) complex which is a heterodecamer of two sets of five different subunits: alpha, beta, gamma, delta and epsilon. Subunits alpha, beta and delta comprise a regulatory subcomplex and subunits epsilon and gamma comprise a catalytic subcomplex. Within the complex, the hexameric regulatory complex resides at the center, with the two heterodimeric catalytic subcomplexes bound on opposite sides.</text>
</comment>
<accession>A0A1S2Y4A1</accession>
<dbReference type="InterPro" id="IPR011004">
    <property type="entry name" value="Trimer_LpxA-like_sf"/>
</dbReference>
<dbReference type="FunFam" id="2.160.10.10:FF:000029">
    <property type="entry name" value="Trimeric LpxA-like enzyme"/>
    <property type="match status" value="1"/>
</dbReference>
<dbReference type="SUPFAM" id="SSF51161">
    <property type="entry name" value="Trimeric LpxA-like enzymes"/>
    <property type="match status" value="1"/>
</dbReference>
<dbReference type="Gene3D" id="1.25.40.180">
    <property type="match status" value="1"/>
</dbReference>
<dbReference type="PaxDb" id="3827-XP_004498583.1"/>
<dbReference type="InterPro" id="IPR005835">
    <property type="entry name" value="NTP_transferase_dom"/>
</dbReference>
<dbReference type="InterPro" id="IPR044123">
    <property type="entry name" value="W2_eIF2B_epsilon"/>
</dbReference>
<dbReference type="eggNOG" id="KOG1461">
    <property type="taxonomic scope" value="Eukaryota"/>
</dbReference>
<dbReference type="CDD" id="cd11558">
    <property type="entry name" value="W2_eIF2B_epsilon"/>
    <property type="match status" value="1"/>
</dbReference>
<dbReference type="CDD" id="cd05787">
    <property type="entry name" value="LbH_eIF2B_epsilon"/>
    <property type="match status" value="1"/>
</dbReference>
<dbReference type="Gene3D" id="2.160.10.10">
    <property type="entry name" value="Hexapeptide repeat proteins"/>
    <property type="match status" value="1"/>
</dbReference>
<dbReference type="Pfam" id="PF02020">
    <property type="entry name" value="W2"/>
    <property type="match status" value="1"/>
</dbReference>
<feature type="compositionally biased region" description="Acidic residues" evidence="9">
    <location>
        <begin position="545"/>
        <end position="557"/>
    </location>
</feature>
<evidence type="ECO:0000256" key="5">
    <source>
        <dbReference type="ARBA" id="ARBA00022917"/>
    </source>
</evidence>
<dbReference type="GO" id="GO:0005829">
    <property type="term" value="C:cytosol"/>
    <property type="evidence" value="ECO:0007669"/>
    <property type="project" value="UniProtKB-SubCell"/>
</dbReference>
<gene>
    <name evidence="12" type="primary">LOC101514912</name>
</gene>
<dbReference type="SUPFAM" id="SSF48371">
    <property type="entry name" value="ARM repeat"/>
    <property type="match status" value="1"/>
</dbReference>
<dbReference type="AlphaFoldDB" id="A0A1S2Y4A1"/>
<dbReference type="SMART" id="SM00515">
    <property type="entry name" value="eIF5C"/>
    <property type="match status" value="1"/>
</dbReference>
<dbReference type="GO" id="GO:0005085">
    <property type="term" value="F:guanyl-nucleotide exchange factor activity"/>
    <property type="evidence" value="ECO:0007669"/>
    <property type="project" value="InterPro"/>
</dbReference>
<dbReference type="OrthoDB" id="424572at2759"/>
<reference evidence="11" key="1">
    <citation type="journal article" date="2013" name="Nat. Biotechnol.">
        <title>Draft genome sequence of chickpea (Cicer arietinum) provides a resource for trait improvement.</title>
        <authorList>
            <person name="Varshney R.K."/>
            <person name="Song C."/>
            <person name="Saxena R.K."/>
            <person name="Azam S."/>
            <person name="Yu S."/>
            <person name="Sharpe A.G."/>
            <person name="Cannon S."/>
            <person name="Baek J."/>
            <person name="Rosen B.D."/>
            <person name="Tar'an B."/>
            <person name="Millan T."/>
            <person name="Zhang X."/>
            <person name="Ramsay L.D."/>
            <person name="Iwata A."/>
            <person name="Wang Y."/>
            <person name="Nelson W."/>
            <person name="Farmer A.D."/>
            <person name="Gaur P.M."/>
            <person name="Soderlund C."/>
            <person name="Penmetsa R.V."/>
            <person name="Xu C."/>
            <person name="Bharti A.K."/>
            <person name="He W."/>
            <person name="Winter P."/>
            <person name="Zhao S."/>
            <person name="Hane J.K."/>
            <person name="Carrasquilla-Garcia N."/>
            <person name="Condie J.A."/>
            <person name="Upadhyaya H.D."/>
            <person name="Luo M.C."/>
            <person name="Thudi M."/>
            <person name="Gowda C.L."/>
            <person name="Singh N.P."/>
            <person name="Lichtenzveig J."/>
            <person name="Gali K.K."/>
            <person name="Rubio J."/>
            <person name="Nadarajan N."/>
            <person name="Dolezel J."/>
            <person name="Bansal K.C."/>
            <person name="Xu X."/>
            <person name="Edwards D."/>
            <person name="Zhang G."/>
            <person name="Kahl G."/>
            <person name="Gil J."/>
            <person name="Singh K.B."/>
            <person name="Datta S.K."/>
            <person name="Jackson S.A."/>
            <person name="Wang J."/>
            <person name="Cook D.R."/>
        </authorList>
    </citation>
    <scope>NUCLEOTIDE SEQUENCE [LARGE SCALE GENOMIC DNA]</scope>
    <source>
        <strain evidence="11">cv. CDC Frontier</strain>
    </source>
</reference>
<dbReference type="Pfam" id="PF00483">
    <property type="entry name" value="NTP_transferase"/>
    <property type="match status" value="1"/>
</dbReference>
<dbReference type="PROSITE" id="PS51363">
    <property type="entry name" value="W2"/>
    <property type="match status" value="1"/>
</dbReference>
<evidence type="ECO:0000259" key="10">
    <source>
        <dbReference type="PROSITE" id="PS51363"/>
    </source>
</evidence>
<dbReference type="GO" id="GO:0005851">
    <property type="term" value="C:eukaryotic translation initiation factor 2B complex"/>
    <property type="evidence" value="ECO:0007669"/>
    <property type="project" value="TreeGrafter"/>
</dbReference>
<dbReference type="RefSeq" id="XP_004498583.1">
    <property type="nucleotide sequence ID" value="XM_004498526.3"/>
</dbReference>
<dbReference type="InterPro" id="IPR056764">
    <property type="entry name" value="LbH_EIF2B3/5"/>
</dbReference>
<dbReference type="Gene3D" id="3.90.550.10">
    <property type="entry name" value="Spore Coat Polysaccharide Biosynthesis Protein SpsA, Chain A"/>
    <property type="match status" value="1"/>
</dbReference>
<sequence length="726" mass="81608">MGAPKKSAARVSVSEDHDELVRVPLQAILLADSFTTKFRPITLERPKVLLPLVNVPMINYTLTWLESAGVEEVFVFCCAHSKQVINYLEKSEWLSQPNFTVTTIESQNSVSAGDALRVIYERNVIQGDFVLISGDTVSNMSLTQALLEHKERKKKDSKAVMTMVIKRSKTNPAIHQSRLGTDEIFMAIDPNTKQLLYYEDKADYSKGTLHLENSLLADNPSLSLHHDKQDCYIDICSPEVLSLFTDNFDYQHLRRHFVKGLLVDDIMGYQIFVHEIRSDYAARIDNFRSYDTVSKDIIHRWTYPLVPDIMNIGNTATKLERQGIYRGSEISQSQSAVIGPFTVIGSGTKIGNNTKILKSVVGEGCKIGSNVLIEGCYIWDNVTIEDGCKLRHAIVCDGVIMKSGSVLEPGVVLSFKVVVGQGFVVPAYSHVSLLQQPIEEDSDEELEYADSTSAITSTVDKTDGVIASKVLDTHFIPASELGFGGVGYVWPKCEGGHEEEWRHSVAPITEDKILEAVKAMEDELELIHDGKNLPLSGELIPNSNDDSDDDDNDDSRDDFDKEVEATFLRAVHENIQENHLTLEVNSLKLSYNKIAADCAGALFYAMMKYAVDMPHSSADSLVQNVEAILTKWKKVLTSYLNDMDEQIEVILKFEEMCLESAKEYAPLFTKILHYMYNEDIIEEDAILSWEDEKKDADESDRVFVKQAQKLIQWLKEAPEEDDDEDE</sequence>
<dbReference type="PANTHER" id="PTHR45887:SF1">
    <property type="entry name" value="TRANSLATION INITIATION FACTOR EIF-2B SUBUNIT EPSILON"/>
    <property type="match status" value="1"/>
</dbReference>
<evidence type="ECO:0000256" key="3">
    <source>
        <dbReference type="ARBA" id="ARBA00022490"/>
    </source>
</evidence>
<feature type="region of interest" description="Disordered" evidence="9">
    <location>
        <begin position="535"/>
        <end position="558"/>
    </location>
</feature>
<dbReference type="GeneID" id="101514912"/>
<dbReference type="FunFam" id="1.25.40.180:FF:000022">
    <property type="entry name" value="Translation initiation factor eIF-2B epsilon subunit"/>
    <property type="match status" value="1"/>
</dbReference>
<reference evidence="12" key="2">
    <citation type="submission" date="2025-08" db="UniProtKB">
        <authorList>
            <consortium name="RefSeq"/>
        </authorList>
    </citation>
    <scope>IDENTIFICATION</scope>
    <source>
        <tissue evidence="12">Etiolated seedlings</tissue>
    </source>
</reference>
<dbReference type="KEGG" id="cam:101514912"/>
<name>A0A1S2Y4A1_CICAR</name>
<dbReference type="FunFam" id="3.90.550.10:FF:000106">
    <property type="entry name" value="Translation initiation factor eIF-2B subunit epsilon"/>
    <property type="match status" value="1"/>
</dbReference>
<evidence type="ECO:0000256" key="2">
    <source>
        <dbReference type="ARBA" id="ARBA00007878"/>
    </source>
</evidence>
<dbReference type="SUPFAM" id="SSF53448">
    <property type="entry name" value="Nucleotide-diphospho-sugar transferases"/>
    <property type="match status" value="1"/>
</dbReference>
<dbReference type="Pfam" id="PF25084">
    <property type="entry name" value="LbH_EIF2B"/>
    <property type="match status" value="1"/>
</dbReference>
<evidence type="ECO:0000256" key="7">
    <source>
        <dbReference type="ARBA" id="ARBA00044345"/>
    </source>
</evidence>
<evidence type="ECO:0000256" key="8">
    <source>
        <dbReference type="ARBA" id="ARBA00046432"/>
    </source>
</evidence>